<evidence type="ECO:0000256" key="6">
    <source>
        <dbReference type="ARBA" id="ARBA00038303"/>
    </source>
</evidence>
<comment type="caution">
    <text evidence="8">The sequence shown here is derived from an EMBL/GenBank/DDBJ whole genome shotgun (WGS) entry which is preliminary data.</text>
</comment>
<comment type="similarity">
    <text evidence="6 7">Belongs to the RNA methyltransferase RlmH family.</text>
</comment>
<feature type="binding site" evidence="7">
    <location>
        <begin position="123"/>
        <end position="128"/>
    </location>
    <ligand>
        <name>S-adenosyl-L-methionine</name>
        <dbReference type="ChEBI" id="CHEBI:59789"/>
    </ligand>
</feature>
<dbReference type="Proteomes" id="UP000824238">
    <property type="component" value="Unassembled WGS sequence"/>
</dbReference>
<dbReference type="PANTHER" id="PTHR33603">
    <property type="entry name" value="METHYLTRANSFERASE"/>
    <property type="match status" value="1"/>
</dbReference>
<dbReference type="EC" id="2.1.1.177" evidence="7"/>
<keyword evidence="1 7" id="KW-0963">Cytoplasm</keyword>
<reference evidence="8" key="2">
    <citation type="journal article" date="2021" name="PeerJ">
        <title>Extensive microbial diversity within the chicken gut microbiome revealed by metagenomics and culture.</title>
        <authorList>
            <person name="Gilroy R."/>
            <person name="Ravi A."/>
            <person name="Getino M."/>
            <person name="Pursley I."/>
            <person name="Horton D.L."/>
            <person name="Alikhan N.F."/>
            <person name="Baker D."/>
            <person name="Gharbi K."/>
            <person name="Hall N."/>
            <person name="Watson M."/>
            <person name="Adriaenssens E.M."/>
            <person name="Foster-Nyarko E."/>
            <person name="Jarju S."/>
            <person name="Secka A."/>
            <person name="Antonio M."/>
            <person name="Oren A."/>
            <person name="Chaudhuri R.R."/>
            <person name="La Ragione R."/>
            <person name="Hildebrand F."/>
            <person name="Pallen M.J."/>
        </authorList>
    </citation>
    <scope>NUCLEOTIDE SEQUENCE</scope>
    <source>
        <strain evidence="8">ChiGjej3B3-7149</strain>
    </source>
</reference>
<comment type="function">
    <text evidence="7">Specifically methylates the pseudouridine at position 1915 (m3Psi1915) in 23S rRNA.</text>
</comment>
<dbReference type="AlphaFoldDB" id="A0A9D1DKU9"/>
<accession>A0A9D1DKU9</accession>
<dbReference type="GO" id="GO:0070038">
    <property type="term" value="F:rRNA (pseudouridine-N3-)-methyltransferase activity"/>
    <property type="evidence" value="ECO:0007669"/>
    <property type="project" value="UniProtKB-UniRule"/>
</dbReference>
<dbReference type="InterPro" id="IPR029026">
    <property type="entry name" value="tRNA_m1G_MTases_N"/>
</dbReference>
<dbReference type="CDD" id="cd18081">
    <property type="entry name" value="RlmH-like"/>
    <property type="match status" value="1"/>
</dbReference>
<feature type="binding site" evidence="7">
    <location>
        <position position="77"/>
    </location>
    <ligand>
        <name>S-adenosyl-L-methionine</name>
        <dbReference type="ChEBI" id="CHEBI:59789"/>
    </ligand>
</feature>
<gene>
    <name evidence="7" type="primary">rlmH</name>
    <name evidence="8" type="ORF">IAD36_04140</name>
</gene>
<evidence type="ECO:0000256" key="3">
    <source>
        <dbReference type="ARBA" id="ARBA00022603"/>
    </source>
</evidence>
<dbReference type="InterPro" id="IPR029028">
    <property type="entry name" value="Alpha/beta_knot_MTases"/>
</dbReference>
<dbReference type="Pfam" id="PF02590">
    <property type="entry name" value="SPOUT_MTase"/>
    <property type="match status" value="1"/>
</dbReference>
<dbReference type="EMBL" id="DVHH01000106">
    <property type="protein sequence ID" value="HIR54779.1"/>
    <property type="molecule type" value="Genomic_DNA"/>
</dbReference>
<reference evidence="8" key="1">
    <citation type="submission" date="2020-10" db="EMBL/GenBank/DDBJ databases">
        <authorList>
            <person name="Gilroy R."/>
        </authorList>
    </citation>
    <scope>NUCLEOTIDE SEQUENCE</scope>
    <source>
        <strain evidence="8">ChiGjej3B3-7149</strain>
    </source>
</reference>
<comment type="subcellular location">
    <subcellularLocation>
        <location evidence="7">Cytoplasm</location>
    </subcellularLocation>
</comment>
<evidence type="ECO:0000256" key="5">
    <source>
        <dbReference type="ARBA" id="ARBA00022691"/>
    </source>
</evidence>
<evidence type="ECO:0000313" key="9">
    <source>
        <dbReference type="Proteomes" id="UP000824238"/>
    </source>
</evidence>
<dbReference type="Gene3D" id="3.40.1280.10">
    <property type="match status" value="1"/>
</dbReference>
<feature type="binding site" evidence="7">
    <location>
        <position position="104"/>
    </location>
    <ligand>
        <name>S-adenosyl-L-methionine</name>
        <dbReference type="ChEBI" id="CHEBI:59789"/>
    </ligand>
</feature>
<keyword evidence="3 7" id="KW-0489">Methyltransferase</keyword>
<dbReference type="GO" id="GO:0005737">
    <property type="term" value="C:cytoplasm"/>
    <property type="evidence" value="ECO:0007669"/>
    <property type="project" value="UniProtKB-SubCell"/>
</dbReference>
<dbReference type="PIRSF" id="PIRSF004505">
    <property type="entry name" value="MT_bac"/>
    <property type="match status" value="1"/>
</dbReference>
<dbReference type="SUPFAM" id="SSF75217">
    <property type="entry name" value="alpha/beta knot"/>
    <property type="match status" value="1"/>
</dbReference>
<comment type="catalytic activity">
    <reaction evidence="7">
        <text>pseudouridine(1915) in 23S rRNA + S-adenosyl-L-methionine = N(3)-methylpseudouridine(1915) in 23S rRNA + S-adenosyl-L-homocysteine + H(+)</text>
        <dbReference type="Rhea" id="RHEA:42752"/>
        <dbReference type="Rhea" id="RHEA-COMP:10221"/>
        <dbReference type="Rhea" id="RHEA-COMP:10222"/>
        <dbReference type="ChEBI" id="CHEBI:15378"/>
        <dbReference type="ChEBI" id="CHEBI:57856"/>
        <dbReference type="ChEBI" id="CHEBI:59789"/>
        <dbReference type="ChEBI" id="CHEBI:65314"/>
        <dbReference type="ChEBI" id="CHEBI:74486"/>
        <dbReference type="EC" id="2.1.1.177"/>
    </reaction>
</comment>
<sequence>MPGLSFIFVGKMRERHYAAAFEEYYKRLGAFGKPELREIAEERLPEQPSEREIAQALSREAAEIEKAVPKGAYTVALCVEGRSLSSEELARELEGRPKLCFIVGGSFGLDERVKKAADMRLSMSRMTFPHHLARVMLAEQVYRAFTIINGGRYHK</sequence>
<keyword evidence="2 7" id="KW-0698">rRNA processing</keyword>
<keyword evidence="4 7" id="KW-0808">Transferase</keyword>
<evidence type="ECO:0000256" key="4">
    <source>
        <dbReference type="ARBA" id="ARBA00022679"/>
    </source>
</evidence>
<evidence type="ECO:0000313" key="8">
    <source>
        <dbReference type="EMBL" id="HIR54779.1"/>
    </source>
</evidence>
<organism evidence="8 9">
    <name type="scientific">Candidatus Scatomorpha intestinigallinarum</name>
    <dbReference type="NCBI Taxonomy" id="2840923"/>
    <lineage>
        <taxon>Bacteria</taxon>
        <taxon>Bacillati</taxon>
        <taxon>Bacillota</taxon>
        <taxon>Clostridia</taxon>
        <taxon>Eubacteriales</taxon>
        <taxon>Candidatus Scatomorpha</taxon>
    </lineage>
</organism>
<keyword evidence="5 7" id="KW-0949">S-adenosyl-L-methionine</keyword>
<protein>
    <recommendedName>
        <fullName evidence="7">Ribosomal RNA large subunit methyltransferase H</fullName>
        <ecNumber evidence="7">2.1.1.177</ecNumber>
    </recommendedName>
    <alternativeName>
        <fullName evidence="7">23S rRNA (pseudouridine1915-N3)-methyltransferase</fullName>
    </alternativeName>
    <alternativeName>
        <fullName evidence="7">23S rRNA m3Psi1915 methyltransferase</fullName>
    </alternativeName>
    <alternativeName>
        <fullName evidence="7">rRNA (pseudouridine-N3-)-methyltransferase RlmH</fullName>
    </alternativeName>
</protein>
<dbReference type="InterPro" id="IPR003742">
    <property type="entry name" value="RlmH-like"/>
</dbReference>
<dbReference type="PANTHER" id="PTHR33603:SF1">
    <property type="entry name" value="RIBOSOMAL RNA LARGE SUBUNIT METHYLTRANSFERASE H"/>
    <property type="match status" value="1"/>
</dbReference>
<evidence type="ECO:0000256" key="2">
    <source>
        <dbReference type="ARBA" id="ARBA00022552"/>
    </source>
</evidence>
<dbReference type="HAMAP" id="MF_00658">
    <property type="entry name" value="23SrRNA_methyltr_H"/>
    <property type="match status" value="1"/>
</dbReference>
<evidence type="ECO:0000256" key="7">
    <source>
        <dbReference type="HAMAP-Rule" id="MF_00658"/>
    </source>
</evidence>
<comment type="subunit">
    <text evidence="7">Homodimer.</text>
</comment>
<evidence type="ECO:0000256" key="1">
    <source>
        <dbReference type="ARBA" id="ARBA00022490"/>
    </source>
</evidence>
<name>A0A9D1DKU9_9FIRM</name>
<proteinExistence type="inferred from homology"/>